<dbReference type="OrthoDB" id="3237109at2"/>
<gene>
    <name evidence="1" type="ORF">DTO57_03325</name>
</gene>
<dbReference type="Proteomes" id="UP000253508">
    <property type="component" value="Unassembled WGS sequence"/>
</dbReference>
<organism evidence="1 2">
    <name type="scientific">Microbacterium sorbitolivorans</name>
    <dbReference type="NCBI Taxonomy" id="1867410"/>
    <lineage>
        <taxon>Bacteria</taxon>
        <taxon>Bacillati</taxon>
        <taxon>Actinomycetota</taxon>
        <taxon>Actinomycetes</taxon>
        <taxon>Micrococcales</taxon>
        <taxon>Microbacteriaceae</taxon>
        <taxon>Microbacterium</taxon>
    </lineage>
</organism>
<dbReference type="RefSeq" id="WP_114116776.1">
    <property type="nucleotide sequence ID" value="NZ_BMHU01000001.1"/>
</dbReference>
<accession>A0A367Y9K5</accession>
<dbReference type="AlphaFoldDB" id="A0A367Y9K5"/>
<evidence type="ECO:0000313" key="2">
    <source>
        <dbReference type="Proteomes" id="UP000253508"/>
    </source>
</evidence>
<evidence type="ECO:0000313" key="1">
    <source>
        <dbReference type="EMBL" id="RCK61671.1"/>
    </source>
</evidence>
<reference evidence="1 2" key="1">
    <citation type="submission" date="2018-07" db="EMBL/GenBank/DDBJ databases">
        <title>Microbacterium endoborsara sp. nov., a novel actinobacterium isolated from Borszczowia aralocaspica.</title>
        <authorList>
            <person name="An D."/>
        </authorList>
    </citation>
    <scope>NUCLEOTIDE SEQUENCE [LARGE SCALE GENOMIC DNA]</scope>
    <source>
        <strain evidence="1 2">C1.15228</strain>
    </source>
</reference>
<comment type="caution">
    <text evidence="1">The sequence shown here is derived from an EMBL/GenBank/DDBJ whole genome shotgun (WGS) entry which is preliminary data.</text>
</comment>
<keyword evidence="2" id="KW-1185">Reference proteome</keyword>
<name>A0A367Y9K5_9MICO</name>
<sequence>MAEHSRKPGFTLNGASNLSRTLRRAGVDIRELKPVNREAAEIAMKRAGTEVPKRSGRLAQTLRVGATNRAGVIRAGNNRANGGVPYAGAIHWGWPDRDIAAHPFIAKSARETEHKWRQLYERFSEQAIAKVKGK</sequence>
<proteinExistence type="predicted"/>
<protein>
    <submittedName>
        <fullName evidence="1">HK97 gp10 family phage protein</fullName>
    </submittedName>
</protein>
<dbReference type="EMBL" id="QORO01000001">
    <property type="protein sequence ID" value="RCK61671.1"/>
    <property type="molecule type" value="Genomic_DNA"/>
</dbReference>